<dbReference type="GO" id="GO:0005737">
    <property type="term" value="C:cytoplasm"/>
    <property type="evidence" value="ECO:0007669"/>
    <property type="project" value="UniProtKB-SubCell"/>
</dbReference>
<dbReference type="PRINTS" id="PR00111">
    <property type="entry name" value="ABHYDROLASE"/>
</dbReference>
<dbReference type="EC" id="3.4.11.5" evidence="8 10"/>
<evidence type="ECO:0000256" key="1">
    <source>
        <dbReference type="ARBA" id="ARBA00001585"/>
    </source>
</evidence>
<dbReference type="InterPro" id="IPR002410">
    <property type="entry name" value="Peptidase_S33"/>
</dbReference>
<keyword evidence="7 8" id="KW-0378">Hydrolase</keyword>
<dbReference type="SUPFAM" id="SSF53474">
    <property type="entry name" value="alpha/beta-Hydrolases"/>
    <property type="match status" value="1"/>
</dbReference>
<comment type="caution">
    <text evidence="12">The sequence shown here is derived from an EMBL/GenBank/DDBJ whole genome shotgun (WGS) entry which is preliminary data.</text>
</comment>
<evidence type="ECO:0000256" key="9">
    <source>
        <dbReference type="PIRSR" id="PIRSR006431-1"/>
    </source>
</evidence>
<evidence type="ECO:0000256" key="7">
    <source>
        <dbReference type="ARBA" id="ARBA00022801"/>
    </source>
</evidence>
<evidence type="ECO:0000256" key="8">
    <source>
        <dbReference type="PIRNR" id="PIRNR006431"/>
    </source>
</evidence>
<evidence type="ECO:0000313" key="13">
    <source>
        <dbReference type="Proteomes" id="UP000306628"/>
    </source>
</evidence>
<feature type="active site" evidence="9">
    <location>
        <position position="270"/>
    </location>
</feature>
<evidence type="ECO:0000259" key="11">
    <source>
        <dbReference type="Pfam" id="PF00561"/>
    </source>
</evidence>
<dbReference type="GO" id="GO:0004177">
    <property type="term" value="F:aminopeptidase activity"/>
    <property type="evidence" value="ECO:0007669"/>
    <property type="project" value="UniProtKB-UniRule"/>
</dbReference>
<dbReference type="PANTHER" id="PTHR43722">
    <property type="entry name" value="PROLINE IMINOPEPTIDASE"/>
    <property type="match status" value="1"/>
</dbReference>
<accession>A0A5S4GDG8</accession>
<evidence type="ECO:0000313" key="12">
    <source>
        <dbReference type="EMBL" id="TMR31043.1"/>
    </source>
</evidence>
<dbReference type="InterPro" id="IPR000073">
    <property type="entry name" value="AB_hydrolase_1"/>
</dbReference>
<dbReference type="OrthoDB" id="9796770at2"/>
<dbReference type="RefSeq" id="WP_138692602.1">
    <property type="nucleotide sequence ID" value="NZ_JBHSAZ010000026.1"/>
</dbReference>
<dbReference type="GO" id="GO:0006508">
    <property type="term" value="P:proteolysis"/>
    <property type="evidence" value="ECO:0007669"/>
    <property type="project" value="UniProtKB-KW"/>
</dbReference>
<dbReference type="Gene3D" id="3.40.50.1820">
    <property type="entry name" value="alpha/beta hydrolase"/>
    <property type="match status" value="1"/>
</dbReference>
<dbReference type="PIRSF" id="PIRSF006431">
    <property type="entry name" value="Pept_S33"/>
    <property type="match status" value="1"/>
</dbReference>
<feature type="active site" description="Proton donor" evidence="9">
    <location>
        <position position="298"/>
    </location>
</feature>
<evidence type="ECO:0000256" key="5">
    <source>
        <dbReference type="ARBA" id="ARBA00022490"/>
    </source>
</evidence>
<comment type="subcellular location">
    <subcellularLocation>
        <location evidence="2 8">Cytoplasm</location>
    </subcellularLocation>
</comment>
<feature type="domain" description="AB hydrolase-1" evidence="11">
    <location>
        <begin position="38"/>
        <end position="300"/>
    </location>
</feature>
<dbReference type="InterPro" id="IPR005944">
    <property type="entry name" value="Pro_iminopeptidase"/>
</dbReference>
<keyword evidence="5 8" id="KW-0963">Cytoplasm</keyword>
<name>A0A5S4GDG8_9ACTN</name>
<reference evidence="12 13" key="1">
    <citation type="submission" date="2019-05" db="EMBL/GenBank/DDBJ databases">
        <title>Draft genome sequence of Nonomuraea zeae DSM 100528.</title>
        <authorList>
            <person name="Saricaoglu S."/>
            <person name="Isik K."/>
        </authorList>
    </citation>
    <scope>NUCLEOTIDE SEQUENCE [LARGE SCALE GENOMIC DNA]</scope>
    <source>
        <strain evidence="12 13">DSM 100528</strain>
    </source>
</reference>
<gene>
    <name evidence="12" type="primary">pip</name>
    <name evidence="12" type="ORF">ETD85_27125</name>
</gene>
<protein>
    <recommendedName>
        <fullName evidence="8 10">Proline iminopeptidase</fullName>
        <shortName evidence="8">PIP</shortName>
        <ecNumber evidence="8 10">3.4.11.5</ecNumber>
    </recommendedName>
    <alternativeName>
        <fullName evidence="8">Prolyl aminopeptidase</fullName>
    </alternativeName>
</protein>
<dbReference type="Pfam" id="PF00561">
    <property type="entry name" value="Abhydrolase_1"/>
    <property type="match status" value="1"/>
</dbReference>
<proteinExistence type="inferred from homology"/>
<dbReference type="Proteomes" id="UP000306628">
    <property type="component" value="Unassembled WGS sequence"/>
</dbReference>
<feature type="active site" description="Nucleophile" evidence="9">
    <location>
        <position position="115"/>
    </location>
</feature>
<comment type="similarity">
    <text evidence="3 8 10">Belongs to the peptidase S33 family.</text>
</comment>
<sequence>MRTLYPPIEPYESGLLDVGDGHQIYWEVCGNPDGKPAVMLHGGPGGGCTAKQRRQWNPEHYRIVLFDQRNCGRSLPHAGDPATDLSANTTWNLVADMERLREHLGIERWQVFGGSWGSALALAYAQTHPERTTELVLRGIFTLRPGELRWFYQEGTSHLFPDVWESFVAPIPEQERGDLIAAFRRRLEGPDDDARLAAAKAWSQWEAATITLLPDPELVEEFGEDKMAVCFARIENHYFHHGGWFEPEQLIRDVGRIRHIPAVIVQGRYDACTPMTTAWDLHRAWPEAAFHVVDDAGHAATEPGIVDRLIEATDGFAPGVPQG</sequence>
<evidence type="ECO:0000256" key="6">
    <source>
        <dbReference type="ARBA" id="ARBA00022670"/>
    </source>
</evidence>
<keyword evidence="13" id="KW-1185">Reference proteome</keyword>
<comment type="catalytic activity">
    <reaction evidence="1 8 10">
        <text>Release of N-terminal proline from a peptide.</text>
        <dbReference type="EC" id="3.4.11.5"/>
    </reaction>
</comment>
<keyword evidence="6 8" id="KW-0645">Protease</keyword>
<keyword evidence="4 8" id="KW-0031">Aminopeptidase</keyword>
<dbReference type="EMBL" id="VCKX01000090">
    <property type="protein sequence ID" value="TMR31043.1"/>
    <property type="molecule type" value="Genomic_DNA"/>
</dbReference>
<dbReference type="InterPro" id="IPR029058">
    <property type="entry name" value="AB_hydrolase_fold"/>
</dbReference>
<dbReference type="NCBIfam" id="TIGR01249">
    <property type="entry name" value="pro_imino_pep_1"/>
    <property type="match status" value="1"/>
</dbReference>
<dbReference type="AlphaFoldDB" id="A0A5S4GDG8"/>
<evidence type="ECO:0000256" key="2">
    <source>
        <dbReference type="ARBA" id="ARBA00004496"/>
    </source>
</evidence>
<evidence type="ECO:0000256" key="10">
    <source>
        <dbReference type="RuleBase" id="RU003421"/>
    </source>
</evidence>
<dbReference type="PRINTS" id="PR00793">
    <property type="entry name" value="PROAMNOPTASE"/>
</dbReference>
<organism evidence="12 13">
    <name type="scientific">Nonomuraea zeae</name>
    <dbReference type="NCBI Taxonomy" id="1642303"/>
    <lineage>
        <taxon>Bacteria</taxon>
        <taxon>Bacillati</taxon>
        <taxon>Actinomycetota</taxon>
        <taxon>Actinomycetes</taxon>
        <taxon>Streptosporangiales</taxon>
        <taxon>Streptosporangiaceae</taxon>
        <taxon>Nonomuraea</taxon>
    </lineage>
</organism>
<evidence type="ECO:0000256" key="4">
    <source>
        <dbReference type="ARBA" id="ARBA00022438"/>
    </source>
</evidence>
<evidence type="ECO:0000256" key="3">
    <source>
        <dbReference type="ARBA" id="ARBA00010088"/>
    </source>
</evidence>
<dbReference type="PANTHER" id="PTHR43722:SF1">
    <property type="entry name" value="PROLINE IMINOPEPTIDASE"/>
    <property type="match status" value="1"/>
</dbReference>